<feature type="transmembrane region" description="Helical" evidence="8">
    <location>
        <begin position="278"/>
        <end position="295"/>
    </location>
</feature>
<accession>A0A0G0AAJ6</accession>
<evidence type="ECO:0000256" key="6">
    <source>
        <dbReference type="ARBA" id="ARBA00022989"/>
    </source>
</evidence>
<feature type="transmembrane region" description="Helical" evidence="8">
    <location>
        <begin position="5"/>
        <end position="22"/>
    </location>
</feature>
<evidence type="ECO:0000256" key="4">
    <source>
        <dbReference type="ARBA" id="ARBA00022679"/>
    </source>
</evidence>
<proteinExistence type="predicted"/>
<keyword evidence="2" id="KW-1003">Cell membrane</keyword>
<dbReference type="GO" id="GO:0005886">
    <property type="term" value="C:plasma membrane"/>
    <property type="evidence" value="ECO:0007669"/>
    <property type="project" value="UniProtKB-SubCell"/>
</dbReference>
<dbReference type="Pfam" id="PF13231">
    <property type="entry name" value="PMT_2"/>
    <property type="match status" value="1"/>
</dbReference>
<evidence type="ECO:0000256" key="3">
    <source>
        <dbReference type="ARBA" id="ARBA00022676"/>
    </source>
</evidence>
<dbReference type="InterPro" id="IPR038731">
    <property type="entry name" value="RgtA/B/C-like"/>
</dbReference>
<evidence type="ECO:0000256" key="7">
    <source>
        <dbReference type="ARBA" id="ARBA00023136"/>
    </source>
</evidence>
<feature type="transmembrane region" description="Helical" evidence="8">
    <location>
        <begin position="330"/>
        <end position="350"/>
    </location>
</feature>
<feature type="domain" description="Glycosyltransferase RgtA/B/C/D-like" evidence="9">
    <location>
        <begin position="67"/>
        <end position="220"/>
    </location>
</feature>
<keyword evidence="3" id="KW-0328">Glycosyltransferase</keyword>
<reference evidence="10 11" key="1">
    <citation type="journal article" date="2015" name="Nature">
        <title>rRNA introns, odd ribosomes, and small enigmatic genomes across a large radiation of phyla.</title>
        <authorList>
            <person name="Brown C.T."/>
            <person name="Hug L.A."/>
            <person name="Thomas B.C."/>
            <person name="Sharon I."/>
            <person name="Castelle C.J."/>
            <person name="Singh A."/>
            <person name="Wilkins M.J."/>
            <person name="Williams K.H."/>
            <person name="Banfield J.F."/>
        </authorList>
    </citation>
    <scope>NUCLEOTIDE SEQUENCE [LARGE SCALE GENOMIC DNA]</scope>
</reference>
<dbReference type="GO" id="GO:0009103">
    <property type="term" value="P:lipopolysaccharide biosynthetic process"/>
    <property type="evidence" value="ECO:0007669"/>
    <property type="project" value="UniProtKB-ARBA"/>
</dbReference>
<organism evidence="10 11">
    <name type="scientific">Candidatus Woesebacteria bacterium GW2011_GWA2_33_28</name>
    <dbReference type="NCBI Taxonomy" id="1618561"/>
    <lineage>
        <taxon>Bacteria</taxon>
        <taxon>Candidatus Woeseibacteriota</taxon>
    </lineage>
</organism>
<evidence type="ECO:0000259" key="9">
    <source>
        <dbReference type="Pfam" id="PF13231"/>
    </source>
</evidence>
<feature type="transmembrane region" description="Helical" evidence="8">
    <location>
        <begin position="356"/>
        <end position="375"/>
    </location>
</feature>
<evidence type="ECO:0000256" key="1">
    <source>
        <dbReference type="ARBA" id="ARBA00004651"/>
    </source>
</evidence>
<feature type="transmembrane region" description="Helical" evidence="8">
    <location>
        <begin position="301"/>
        <end position="318"/>
    </location>
</feature>
<dbReference type="PANTHER" id="PTHR33908:SF11">
    <property type="entry name" value="MEMBRANE PROTEIN"/>
    <property type="match status" value="1"/>
</dbReference>
<evidence type="ECO:0000256" key="8">
    <source>
        <dbReference type="SAM" id="Phobius"/>
    </source>
</evidence>
<keyword evidence="4 10" id="KW-0808">Transferase</keyword>
<keyword evidence="6 8" id="KW-1133">Transmembrane helix</keyword>
<comment type="caution">
    <text evidence="10">The sequence shown here is derived from an EMBL/GenBank/DDBJ whole genome shotgun (WGS) entry which is preliminary data.</text>
</comment>
<name>A0A0G0AAJ6_9BACT</name>
<dbReference type="AlphaFoldDB" id="A0A0G0AAJ6"/>
<gene>
    <name evidence="10" type="ORF">UR38_C0001G0107</name>
</gene>
<dbReference type="InterPro" id="IPR050297">
    <property type="entry name" value="LipidA_mod_glycosyltrf_83"/>
</dbReference>
<comment type="subcellular location">
    <subcellularLocation>
        <location evidence="1">Cell membrane</location>
        <topology evidence="1">Multi-pass membrane protein</topology>
    </subcellularLocation>
</comment>
<protein>
    <submittedName>
        <fullName evidence="10">Glycosyl transferase family 39</fullName>
    </submittedName>
</protein>
<evidence type="ECO:0000313" key="11">
    <source>
        <dbReference type="Proteomes" id="UP000033995"/>
    </source>
</evidence>
<feature type="transmembrane region" description="Helical" evidence="8">
    <location>
        <begin position="90"/>
        <end position="109"/>
    </location>
</feature>
<keyword evidence="7 8" id="KW-0472">Membrane</keyword>
<feature type="transmembrane region" description="Helical" evidence="8">
    <location>
        <begin position="204"/>
        <end position="225"/>
    </location>
</feature>
<dbReference type="EMBL" id="LBOZ01000001">
    <property type="protein sequence ID" value="KKP48311.1"/>
    <property type="molecule type" value="Genomic_DNA"/>
</dbReference>
<evidence type="ECO:0000256" key="5">
    <source>
        <dbReference type="ARBA" id="ARBA00022692"/>
    </source>
</evidence>
<dbReference type="Proteomes" id="UP000033995">
    <property type="component" value="Unassembled WGS sequence"/>
</dbReference>
<dbReference type="GO" id="GO:0016763">
    <property type="term" value="F:pentosyltransferase activity"/>
    <property type="evidence" value="ECO:0007669"/>
    <property type="project" value="TreeGrafter"/>
</dbReference>
<sequence length="513" mass="58820">MQKLTYFFLTLIVLLAVFLRFWKLDQIPASLNWDEVAAGYNAYTIANWGADEYGNKFPLVFKSFADDKHPVHIYLTAIVVKLFGLSDFNIRATSAGIGVLTVLFVFFLAKELFKSDLVGLFSSLFLAVSPYHIHFSRGLWENNFALFFLIAGLVMFYTGIRKSNYLIPLAFSFFGLSFYSYHSAKIVVPMVVVLVCLINIKKLLANKTVFMSSVLVVFLFGILLIKDTRILGFARINQTKLASDVSIFDNYKKHFTYSYLFRSGDLGPRASVKVIGEFYKIDLILSLIGLLVLITKKKWQVLSVIVFWLILSPIPSAVSSTEPSAIRGIFMIVPVLLLSASGTEALIVLFKNKLVQLVIVMAILISLGFEVKNYLSYYLNIYPVKEAIEWQYGMKQIVEYSQKNNDFYKMYVDNIRQQPYIYFLYYLKVPLPELLATVRYDESNSKSFNTVLSFDRYQFGNWNIIESYPNEGILYTVTPSYYTGLRHLQQFDVLKLIKYPNKSDAFYIVGGHE</sequence>
<dbReference type="PANTHER" id="PTHR33908">
    <property type="entry name" value="MANNOSYLTRANSFERASE YKCB-RELATED"/>
    <property type="match status" value="1"/>
</dbReference>
<feature type="transmembrane region" description="Helical" evidence="8">
    <location>
        <begin position="139"/>
        <end position="158"/>
    </location>
</feature>
<evidence type="ECO:0000256" key="2">
    <source>
        <dbReference type="ARBA" id="ARBA00022475"/>
    </source>
</evidence>
<evidence type="ECO:0000313" key="10">
    <source>
        <dbReference type="EMBL" id="KKP48311.1"/>
    </source>
</evidence>
<keyword evidence="5 8" id="KW-0812">Transmembrane</keyword>